<organism evidence="1 2">
    <name type="scientific">Dioscorea zingiberensis</name>
    <dbReference type="NCBI Taxonomy" id="325984"/>
    <lineage>
        <taxon>Eukaryota</taxon>
        <taxon>Viridiplantae</taxon>
        <taxon>Streptophyta</taxon>
        <taxon>Embryophyta</taxon>
        <taxon>Tracheophyta</taxon>
        <taxon>Spermatophyta</taxon>
        <taxon>Magnoliopsida</taxon>
        <taxon>Liliopsida</taxon>
        <taxon>Dioscoreales</taxon>
        <taxon>Dioscoreaceae</taxon>
        <taxon>Dioscorea</taxon>
    </lineage>
</organism>
<evidence type="ECO:0000313" key="2">
    <source>
        <dbReference type="Proteomes" id="UP001085076"/>
    </source>
</evidence>
<proteinExistence type="predicted"/>
<dbReference type="Gene3D" id="3.80.10.10">
    <property type="entry name" value="Ribonuclease Inhibitor"/>
    <property type="match status" value="1"/>
</dbReference>
<protein>
    <submittedName>
        <fullName evidence="1">Uncharacterized protein</fullName>
    </submittedName>
</protein>
<dbReference type="EMBL" id="JAGGNH010000008">
    <property type="protein sequence ID" value="KAJ0965790.1"/>
    <property type="molecule type" value="Genomic_DNA"/>
</dbReference>
<comment type="caution">
    <text evidence="1">The sequence shown here is derived from an EMBL/GenBank/DDBJ whole genome shotgun (WGS) entry which is preliminary data.</text>
</comment>
<evidence type="ECO:0000313" key="1">
    <source>
        <dbReference type="EMBL" id="KAJ0965790.1"/>
    </source>
</evidence>
<reference evidence="1" key="2">
    <citation type="journal article" date="2022" name="Hortic Res">
        <title>The genome of Dioscorea zingiberensis sheds light on the biosynthesis, origin and evolution of the medicinally important diosgenin saponins.</title>
        <authorList>
            <person name="Li Y."/>
            <person name="Tan C."/>
            <person name="Li Z."/>
            <person name="Guo J."/>
            <person name="Li S."/>
            <person name="Chen X."/>
            <person name="Wang C."/>
            <person name="Dai X."/>
            <person name="Yang H."/>
            <person name="Song W."/>
            <person name="Hou L."/>
            <person name="Xu J."/>
            <person name="Tong Z."/>
            <person name="Xu A."/>
            <person name="Yuan X."/>
            <person name="Wang W."/>
            <person name="Yang Q."/>
            <person name="Chen L."/>
            <person name="Sun Z."/>
            <person name="Wang K."/>
            <person name="Pan B."/>
            <person name="Chen J."/>
            <person name="Bao Y."/>
            <person name="Liu F."/>
            <person name="Qi X."/>
            <person name="Gang D.R."/>
            <person name="Wen J."/>
            <person name="Li J."/>
        </authorList>
    </citation>
    <scope>NUCLEOTIDE SEQUENCE</scope>
    <source>
        <strain evidence="1">Dzin_1.0</strain>
    </source>
</reference>
<reference evidence="1" key="1">
    <citation type="submission" date="2021-03" db="EMBL/GenBank/DDBJ databases">
        <authorList>
            <person name="Li Z."/>
            <person name="Yang C."/>
        </authorList>
    </citation>
    <scope>NUCLEOTIDE SEQUENCE</scope>
    <source>
        <strain evidence="1">Dzin_1.0</strain>
        <tissue evidence="1">Leaf</tissue>
    </source>
</reference>
<gene>
    <name evidence="1" type="ORF">J5N97_026928</name>
</gene>
<keyword evidence="2" id="KW-1185">Reference proteome</keyword>
<name>A0A9D5H777_9LILI</name>
<sequence>MSPLDLDGVALSSDFSAISGSLLVLESLESLPLKSLNLTGTLAGSSYGESRLVTLNLSGNCLKGSLADVLSFVASCSSLTFLVGNLGFAKESIDLDAYV</sequence>
<dbReference type="Proteomes" id="UP001085076">
    <property type="component" value="Miscellaneous, Linkage group lg08"/>
</dbReference>
<accession>A0A9D5H777</accession>
<dbReference type="InterPro" id="IPR032675">
    <property type="entry name" value="LRR_dom_sf"/>
</dbReference>
<dbReference type="AlphaFoldDB" id="A0A9D5H777"/>
<dbReference type="SUPFAM" id="SSF52058">
    <property type="entry name" value="L domain-like"/>
    <property type="match status" value="1"/>
</dbReference>